<evidence type="ECO:0000313" key="2">
    <source>
        <dbReference type="EMBL" id="MDN7935170.1"/>
    </source>
</evidence>
<comment type="caution">
    <text evidence="2">The sequence shown here is derived from an EMBL/GenBank/DDBJ whole genome shotgun (WGS) entry which is preliminary data.</text>
</comment>
<dbReference type="Gene3D" id="3.30.1380.10">
    <property type="match status" value="1"/>
</dbReference>
<dbReference type="GO" id="GO:0004180">
    <property type="term" value="F:carboxypeptidase activity"/>
    <property type="evidence" value="ECO:0007669"/>
    <property type="project" value="UniProtKB-KW"/>
</dbReference>
<protein>
    <submittedName>
        <fullName evidence="2">D-Ala-D-Ala carboxypeptidase family metallohydrolase</fullName>
    </submittedName>
</protein>
<accession>A0ABT8PJ42</accession>
<keyword evidence="2" id="KW-0121">Carboxypeptidase</keyword>
<dbReference type="RefSeq" id="WP_226288733.1">
    <property type="nucleotide sequence ID" value="NZ_JAUJSQ010000014.1"/>
</dbReference>
<keyword evidence="2" id="KW-0378">Hydrolase</keyword>
<dbReference type="Proteomes" id="UP001171606">
    <property type="component" value="Unassembled WGS sequence"/>
</dbReference>
<dbReference type="InterPro" id="IPR013230">
    <property type="entry name" value="Peptidase_M15A_C"/>
</dbReference>
<reference evidence="2" key="1">
    <citation type="submission" date="2023-07" db="EMBL/GenBank/DDBJ databases">
        <title>A collection of bacterial strains from the Burkholderia cepacia Research Laboratory and Repository.</title>
        <authorList>
            <person name="Lipuma J."/>
            <person name="Spilker T."/>
            <person name="Caverly L."/>
        </authorList>
    </citation>
    <scope>NUCLEOTIDE SEQUENCE</scope>
    <source>
        <strain evidence="2">AU42020</strain>
    </source>
</reference>
<evidence type="ECO:0000313" key="3">
    <source>
        <dbReference type="Proteomes" id="UP001171606"/>
    </source>
</evidence>
<dbReference type="InterPro" id="IPR009045">
    <property type="entry name" value="Zn_M74/Hedgehog-like"/>
</dbReference>
<keyword evidence="3" id="KW-1185">Reference proteome</keyword>
<sequence length="146" mass="15251">MPKLTPHFSLEELTRSSKAVALGIDNTPSPIIVEHLTRLAQVLESVRSLLGDKPIAISSGYRAPAVNAAVGGARSSAHLTGLAADFTCGGYGTPLAICKAIQASAIPFDQLIHEHGSWVHLGLAADGTAPRHQVLTIDRNGTRTGL</sequence>
<feature type="domain" description="Peptidase M15A C-terminal" evidence="1">
    <location>
        <begin position="6"/>
        <end position="121"/>
    </location>
</feature>
<dbReference type="SUPFAM" id="SSF55166">
    <property type="entry name" value="Hedgehog/DD-peptidase"/>
    <property type="match status" value="1"/>
</dbReference>
<gene>
    <name evidence="2" type="ORF">QZM52_28255</name>
</gene>
<dbReference type="EMBL" id="JAUJSQ010000014">
    <property type="protein sequence ID" value="MDN7935170.1"/>
    <property type="molecule type" value="Genomic_DNA"/>
</dbReference>
<proteinExistence type="predicted"/>
<name>A0ABT8PJ42_9BURK</name>
<evidence type="ECO:0000259" key="1">
    <source>
        <dbReference type="Pfam" id="PF08291"/>
    </source>
</evidence>
<organism evidence="2 3">
    <name type="scientific">Burkholderia metallica</name>
    <dbReference type="NCBI Taxonomy" id="488729"/>
    <lineage>
        <taxon>Bacteria</taxon>
        <taxon>Pseudomonadati</taxon>
        <taxon>Pseudomonadota</taxon>
        <taxon>Betaproteobacteria</taxon>
        <taxon>Burkholderiales</taxon>
        <taxon>Burkholderiaceae</taxon>
        <taxon>Burkholderia</taxon>
        <taxon>Burkholderia cepacia complex</taxon>
    </lineage>
</organism>
<dbReference type="Pfam" id="PF08291">
    <property type="entry name" value="Peptidase_M15_3"/>
    <property type="match status" value="1"/>
</dbReference>
<keyword evidence="2" id="KW-0645">Protease</keyword>